<evidence type="ECO:0000313" key="6">
    <source>
        <dbReference type="Proteomes" id="UP000283855"/>
    </source>
</evidence>
<dbReference type="PROSITE" id="PS50043">
    <property type="entry name" value="HTH_LUXR_2"/>
    <property type="match status" value="1"/>
</dbReference>
<keyword evidence="3" id="KW-0804">Transcription</keyword>
<dbReference type="InterPro" id="IPR000792">
    <property type="entry name" value="Tscrpt_reg_LuxR_C"/>
</dbReference>
<accession>A0A413T367</accession>
<evidence type="ECO:0000256" key="2">
    <source>
        <dbReference type="ARBA" id="ARBA00023125"/>
    </source>
</evidence>
<dbReference type="InterPro" id="IPR036388">
    <property type="entry name" value="WH-like_DNA-bd_sf"/>
</dbReference>
<proteinExistence type="predicted"/>
<keyword evidence="1" id="KW-0805">Transcription regulation</keyword>
<feature type="domain" description="HTH luxR-type" evidence="4">
    <location>
        <begin position="195"/>
        <end position="260"/>
    </location>
</feature>
<dbReference type="Pfam" id="PF00196">
    <property type="entry name" value="GerE"/>
    <property type="match status" value="1"/>
</dbReference>
<sequence length="262" mass="30391">MIINNHFIGMDIVDKLNRKLLKQDFIPRGKAAYQEELEMYKGIARGYAVMENAVAVLSDMRSDFSYIYYGGFARTLGLAGSVSAEQVDSIWEENILRLIHPDDLHEKYLQELRFLHWISRLPEKNRKDYYLSSRLRMRDASGNYQPALHRMFYVPAPWDRGLWLALCLYNPLLTEFPEGCVVVHAVTGQVRRLEKCHAGSILTEREKQVLRLIDQGMMSKTIAEQLSISVNTVSRHRQEILKKLRVSNSIEACRVARELDLF</sequence>
<dbReference type="PANTHER" id="PTHR44688:SF16">
    <property type="entry name" value="DNA-BINDING TRANSCRIPTIONAL ACTIVATOR DEVR_DOSR"/>
    <property type="match status" value="1"/>
</dbReference>
<evidence type="ECO:0000256" key="3">
    <source>
        <dbReference type="ARBA" id="ARBA00023163"/>
    </source>
</evidence>
<dbReference type="InterPro" id="IPR016032">
    <property type="entry name" value="Sig_transdc_resp-reg_C-effctor"/>
</dbReference>
<dbReference type="Proteomes" id="UP000283855">
    <property type="component" value="Unassembled WGS sequence"/>
</dbReference>
<dbReference type="PANTHER" id="PTHR44688">
    <property type="entry name" value="DNA-BINDING TRANSCRIPTIONAL ACTIVATOR DEVR_DOSR"/>
    <property type="match status" value="1"/>
</dbReference>
<evidence type="ECO:0000256" key="1">
    <source>
        <dbReference type="ARBA" id="ARBA00023015"/>
    </source>
</evidence>
<dbReference type="GO" id="GO:0006355">
    <property type="term" value="P:regulation of DNA-templated transcription"/>
    <property type="evidence" value="ECO:0007669"/>
    <property type="project" value="InterPro"/>
</dbReference>
<dbReference type="SUPFAM" id="SSF46894">
    <property type="entry name" value="C-terminal effector domain of the bipartite response regulators"/>
    <property type="match status" value="1"/>
</dbReference>
<dbReference type="RefSeq" id="WP_118400054.1">
    <property type="nucleotide sequence ID" value="NZ_CABJGD010000005.1"/>
</dbReference>
<gene>
    <name evidence="5" type="ORF">DW921_03785</name>
</gene>
<dbReference type="GO" id="GO:0003677">
    <property type="term" value="F:DNA binding"/>
    <property type="evidence" value="ECO:0007669"/>
    <property type="project" value="UniProtKB-KW"/>
</dbReference>
<name>A0A413T367_9BACT</name>
<comment type="caution">
    <text evidence="5">The sequence shown here is derived from an EMBL/GenBank/DDBJ whole genome shotgun (WGS) entry which is preliminary data.</text>
</comment>
<dbReference type="Gene3D" id="1.10.10.10">
    <property type="entry name" value="Winged helix-like DNA-binding domain superfamily/Winged helix DNA-binding domain"/>
    <property type="match status" value="1"/>
</dbReference>
<organism evidence="5 6">
    <name type="scientific">Phocaeicola coprophilus</name>
    <dbReference type="NCBI Taxonomy" id="387090"/>
    <lineage>
        <taxon>Bacteria</taxon>
        <taxon>Pseudomonadati</taxon>
        <taxon>Bacteroidota</taxon>
        <taxon>Bacteroidia</taxon>
        <taxon>Bacteroidales</taxon>
        <taxon>Bacteroidaceae</taxon>
        <taxon>Phocaeicola</taxon>
    </lineage>
</organism>
<evidence type="ECO:0000313" key="5">
    <source>
        <dbReference type="EMBL" id="RHA77750.1"/>
    </source>
</evidence>
<protein>
    <submittedName>
        <fullName evidence="5">DNA-binding response regulator</fullName>
    </submittedName>
</protein>
<dbReference type="CDD" id="cd06170">
    <property type="entry name" value="LuxR_C_like"/>
    <property type="match status" value="1"/>
</dbReference>
<keyword evidence="2 5" id="KW-0238">DNA-binding</keyword>
<dbReference type="Gene3D" id="3.30.450.20">
    <property type="entry name" value="PAS domain"/>
    <property type="match status" value="1"/>
</dbReference>
<dbReference type="SMART" id="SM00421">
    <property type="entry name" value="HTH_LUXR"/>
    <property type="match status" value="1"/>
</dbReference>
<dbReference type="AlphaFoldDB" id="A0A413T367"/>
<dbReference type="PRINTS" id="PR00038">
    <property type="entry name" value="HTHLUXR"/>
</dbReference>
<dbReference type="EMBL" id="QSFT01000005">
    <property type="protein sequence ID" value="RHA77750.1"/>
    <property type="molecule type" value="Genomic_DNA"/>
</dbReference>
<reference evidence="5 6" key="1">
    <citation type="submission" date="2018-08" db="EMBL/GenBank/DDBJ databases">
        <title>A genome reference for cultivated species of the human gut microbiota.</title>
        <authorList>
            <person name="Zou Y."/>
            <person name="Xue W."/>
            <person name="Luo G."/>
        </authorList>
    </citation>
    <scope>NUCLEOTIDE SEQUENCE [LARGE SCALE GENOMIC DNA]</scope>
    <source>
        <strain evidence="5 6">AM42-38</strain>
    </source>
</reference>
<evidence type="ECO:0000259" key="4">
    <source>
        <dbReference type="PROSITE" id="PS50043"/>
    </source>
</evidence>